<protein>
    <submittedName>
        <fullName evidence="2">Uncharacterized protein</fullName>
    </submittedName>
</protein>
<proteinExistence type="predicted"/>
<gene>
    <name evidence="2" type="ORF">UJA718_LOCUS10836</name>
</gene>
<feature type="compositionally biased region" description="Polar residues" evidence="1">
    <location>
        <begin position="1"/>
        <end position="14"/>
    </location>
</feature>
<dbReference type="Proteomes" id="UP000663873">
    <property type="component" value="Unassembled WGS sequence"/>
</dbReference>
<dbReference type="EMBL" id="CAJOBP010001294">
    <property type="protein sequence ID" value="CAF4271964.1"/>
    <property type="molecule type" value="Genomic_DNA"/>
</dbReference>
<organism evidence="2 3">
    <name type="scientific">Rotaria socialis</name>
    <dbReference type="NCBI Taxonomy" id="392032"/>
    <lineage>
        <taxon>Eukaryota</taxon>
        <taxon>Metazoa</taxon>
        <taxon>Spiralia</taxon>
        <taxon>Gnathifera</taxon>
        <taxon>Rotifera</taxon>
        <taxon>Eurotatoria</taxon>
        <taxon>Bdelloidea</taxon>
        <taxon>Philodinida</taxon>
        <taxon>Philodinidae</taxon>
        <taxon>Rotaria</taxon>
    </lineage>
</organism>
<name>A0A820FZW0_9BILA</name>
<dbReference type="AlphaFoldDB" id="A0A820FZW0"/>
<keyword evidence="3" id="KW-1185">Reference proteome</keyword>
<feature type="compositionally biased region" description="Low complexity" evidence="1">
    <location>
        <begin position="37"/>
        <end position="47"/>
    </location>
</feature>
<comment type="caution">
    <text evidence="2">The sequence shown here is derived from an EMBL/GenBank/DDBJ whole genome shotgun (WGS) entry which is preliminary data.</text>
</comment>
<evidence type="ECO:0000256" key="1">
    <source>
        <dbReference type="SAM" id="MobiDB-lite"/>
    </source>
</evidence>
<feature type="non-terminal residue" evidence="2">
    <location>
        <position position="1"/>
    </location>
</feature>
<feature type="compositionally biased region" description="Basic and acidic residues" evidence="1">
    <location>
        <begin position="21"/>
        <end position="30"/>
    </location>
</feature>
<evidence type="ECO:0000313" key="2">
    <source>
        <dbReference type="EMBL" id="CAF4271964.1"/>
    </source>
</evidence>
<accession>A0A820FZW0</accession>
<sequence length="109" mass="11983">KEHGLSSCTRTNNRALAKTSAGKERNEKRNSTGSAILTSTTKSAASTSKRLSTQYMVQDNDDVIPINILNSNYNQELKSANAQQHSRSGKTTRSGLFTGSIFTRVRKYV</sequence>
<feature type="region of interest" description="Disordered" evidence="1">
    <location>
        <begin position="1"/>
        <end position="47"/>
    </location>
</feature>
<evidence type="ECO:0000313" key="3">
    <source>
        <dbReference type="Proteomes" id="UP000663873"/>
    </source>
</evidence>
<reference evidence="2" key="1">
    <citation type="submission" date="2021-02" db="EMBL/GenBank/DDBJ databases">
        <authorList>
            <person name="Nowell W R."/>
        </authorList>
    </citation>
    <scope>NUCLEOTIDE SEQUENCE</scope>
</reference>